<evidence type="ECO:0000313" key="10">
    <source>
        <dbReference type="Proteomes" id="UP000299084"/>
    </source>
</evidence>
<dbReference type="GO" id="GO:1902492">
    <property type="term" value="P:positive regulation of sperm capacitation"/>
    <property type="evidence" value="ECO:0007669"/>
    <property type="project" value="UniProtKB-ARBA"/>
</dbReference>
<dbReference type="FunFam" id="2.10.10.10:FF:000005">
    <property type="entry name" value="Epididymal sperm binding protein 1"/>
    <property type="match status" value="1"/>
</dbReference>
<dbReference type="InterPro" id="IPR051666">
    <property type="entry name" value="SP_Capacitation_Regulator"/>
</dbReference>
<feature type="disulfide bond" evidence="7">
    <location>
        <begin position="116"/>
        <end position="142"/>
    </location>
</feature>
<evidence type="ECO:0000256" key="2">
    <source>
        <dbReference type="ARBA" id="ARBA00010011"/>
    </source>
</evidence>
<dbReference type="GO" id="GO:0009986">
    <property type="term" value="C:cell surface"/>
    <property type="evidence" value="ECO:0007669"/>
    <property type="project" value="TreeGrafter"/>
</dbReference>
<keyword evidence="10" id="KW-1185">Reference proteome</keyword>
<dbReference type="Pfam" id="PF00040">
    <property type="entry name" value="fn2"/>
    <property type="match status" value="2"/>
</dbReference>
<dbReference type="GO" id="GO:0005615">
    <property type="term" value="C:extracellular space"/>
    <property type="evidence" value="ECO:0007669"/>
    <property type="project" value="UniProtKB-ARBA"/>
</dbReference>
<comment type="subcellular location">
    <subcellularLocation>
        <location evidence="1">Secreted</location>
    </subcellularLocation>
</comment>
<dbReference type="FunFam" id="2.10.10.10:FF:000003">
    <property type="entry name" value="binder of sperm protein homolog 1"/>
    <property type="match status" value="1"/>
</dbReference>
<accession>A0A5N4DSV3</accession>
<evidence type="ECO:0000256" key="7">
    <source>
        <dbReference type="PROSITE-ProRule" id="PRU00479"/>
    </source>
</evidence>
<dbReference type="PANTHER" id="PTHR22918:SF5">
    <property type="entry name" value="BINDER OF SPERM PROTEIN HOMOLOG 2"/>
    <property type="match status" value="1"/>
</dbReference>
<organism evidence="9 10">
    <name type="scientific">Camelus dromedarius</name>
    <name type="common">Dromedary</name>
    <name type="synonym">Arabian camel</name>
    <dbReference type="NCBI Taxonomy" id="9838"/>
    <lineage>
        <taxon>Eukaryota</taxon>
        <taxon>Metazoa</taxon>
        <taxon>Chordata</taxon>
        <taxon>Craniata</taxon>
        <taxon>Vertebrata</taxon>
        <taxon>Euteleostomi</taxon>
        <taxon>Mammalia</taxon>
        <taxon>Eutheria</taxon>
        <taxon>Laurasiatheria</taxon>
        <taxon>Artiodactyla</taxon>
        <taxon>Tylopoda</taxon>
        <taxon>Camelidae</taxon>
        <taxon>Camelus</taxon>
    </lineage>
</organism>
<dbReference type="SUPFAM" id="SSF57440">
    <property type="entry name" value="Kringle-like"/>
    <property type="match status" value="2"/>
</dbReference>
<dbReference type="InterPro" id="IPR036943">
    <property type="entry name" value="FN_type2_sf"/>
</dbReference>
<dbReference type="PANTHER" id="PTHR22918">
    <property type="entry name" value="SEMINAL PLASMA PROTEIN"/>
    <property type="match status" value="1"/>
</dbReference>
<gene>
    <name evidence="9" type="ORF">Cadr_000011946</name>
</gene>
<reference evidence="9 10" key="1">
    <citation type="journal article" date="2019" name="Mol. Ecol. Resour.">
        <title>Improving Illumina assemblies with Hi-C and long reads: an example with the North African dromedary.</title>
        <authorList>
            <person name="Elbers J.P."/>
            <person name="Rogers M.F."/>
            <person name="Perelman P.L."/>
            <person name="Proskuryakova A.A."/>
            <person name="Serdyukova N.A."/>
            <person name="Johnson W.E."/>
            <person name="Horin P."/>
            <person name="Corander J."/>
            <person name="Murphy D."/>
            <person name="Burger P.A."/>
        </authorList>
    </citation>
    <scope>NUCLEOTIDE SEQUENCE [LARGE SCALE GENOMIC DNA]</scope>
    <source>
        <strain evidence="9">Drom800</strain>
        <tissue evidence="9">Blood</tissue>
    </source>
</reference>
<dbReference type="PROSITE" id="PS51092">
    <property type="entry name" value="FN2_2"/>
    <property type="match status" value="2"/>
</dbReference>
<comment type="caution">
    <text evidence="7">Lacks conserved residue(s) required for the propagation of feature annotation.</text>
</comment>
<keyword evidence="5 7" id="KW-1015">Disulfide bond</keyword>
<comment type="caution">
    <text evidence="9">The sequence shown here is derived from an EMBL/GenBank/DDBJ whole genome shotgun (WGS) entry which is preliminary data.</text>
</comment>
<evidence type="ECO:0000256" key="5">
    <source>
        <dbReference type="ARBA" id="ARBA00023157"/>
    </source>
</evidence>
<dbReference type="GO" id="GO:0007338">
    <property type="term" value="P:single fertilization"/>
    <property type="evidence" value="ECO:0007669"/>
    <property type="project" value="UniProtKB-KW"/>
</dbReference>
<dbReference type="AlphaFoldDB" id="A0A5N4DSV3"/>
<evidence type="ECO:0000256" key="4">
    <source>
        <dbReference type="ARBA" id="ARBA00022737"/>
    </source>
</evidence>
<dbReference type="CDD" id="cd00062">
    <property type="entry name" value="FN2"/>
    <property type="match status" value="1"/>
</dbReference>
<feature type="disulfide bond" evidence="7">
    <location>
        <begin position="130"/>
        <end position="157"/>
    </location>
</feature>
<dbReference type="GO" id="GO:0008201">
    <property type="term" value="F:heparin binding"/>
    <property type="evidence" value="ECO:0007669"/>
    <property type="project" value="TreeGrafter"/>
</dbReference>
<evidence type="ECO:0000259" key="8">
    <source>
        <dbReference type="PROSITE" id="PS51092"/>
    </source>
</evidence>
<name>A0A5N4DSV3_CAMDR</name>
<feature type="domain" description="Fibronectin type-II" evidence="8">
    <location>
        <begin position="66"/>
        <end position="110"/>
    </location>
</feature>
<dbReference type="GO" id="GO:0048240">
    <property type="term" value="P:sperm capacitation"/>
    <property type="evidence" value="ECO:0007669"/>
    <property type="project" value="TreeGrafter"/>
</dbReference>
<evidence type="ECO:0000256" key="1">
    <source>
        <dbReference type="ARBA" id="ARBA00004613"/>
    </source>
</evidence>
<dbReference type="Proteomes" id="UP000299084">
    <property type="component" value="Unassembled WGS sequence"/>
</dbReference>
<dbReference type="STRING" id="9838.ENSCDRP00005001848"/>
<comment type="similarity">
    <text evidence="2">Belongs to the seminal plasma protein family.</text>
</comment>
<evidence type="ECO:0000256" key="3">
    <source>
        <dbReference type="ARBA" id="ARBA00022525"/>
    </source>
</evidence>
<keyword evidence="3" id="KW-0964">Secreted</keyword>
<sequence>MNLYNVPHQLRIITTSVAQEEEEEEQDDGDQMVNVFMFGQAYNVENSWLHELQDLIVHLRPPFPVFFNHSCVFPFVYGEVTHYGCTSVHSDFAWCSLDETFQGRWRYCTGADPPKCTFPFLFGKKLINRCTREGYALSRSWCSLTKDYNRDKKWKQCSPYK</sequence>
<dbReference type="GO" id="GO:0033700">
    <property type="term" value="P:phospholipid efflux"/>
    <property type="evidence" value="ECO:0007669"/>
    <property type="project" value="UniProtKB-ARBA"/>
</dbReference>
<proteinExistence type="inferred from homology"/>
<protein>
    <submittedName>
        <fullName evidence="9">Binder of sperm protein-like protein 2</fullName>
    </submittedName>
</protein>
<evidence type="ECO:0000256" key="6">
    <source>
        <dbReference type="ARBA" id="ARBA00023279"/>
    </source>
</evidence>
<dbReference type="Gene3D" id="2.10.10.10">
    <property type="entry name" value="Fibronectin, type II, collagen-binding"/>
    <property type="match status" value="2"/>
</dbReference>
<keyword evidence="4" id="KW-0677">Repeat</keyword>
<feature type="domain" description="Fibronectin type-II" evidence="8">
    <location>
        <begin position="111"/>
        <end position="159"/>
    </location>
</feature>
<keyword evidence="6" id="KW-0278">Fertilization</keyword>
<dbReference type="SMART" id="SM00059">
    <property type="entry name" value="FN2"/>
    <property type="match status" value="2"/>
</dbReference>
<dbReference type="InterPro" id="IPR013806">
    <property type="entry name" value="Kringle-like"/>
</dbReference>
<dbReference type="EMBL" id="JWIN03000009">
    <property type="protein sequence ID" value="KAB1274060.1"/>
    <property type="molecule type" value="Genomic_DNA"/>
</dbReference>
<dbReference type="InterPro" id="IPR000562">
    <property type="entry name" value="FN_type2_dom"/>
</dbReference>
<evidence type="ECO:0000313" key="9">
    <source>
        <dbReference type="EMBL" id="KAB1274060.1"/>
    </source>
</evidence>